<keyword evidence="5" id="KW-1185">Reference proteome</keyword>
<dbReference type="SUPFAM" id="SSF50249">
    <property type="entry name" value="Nucleic acid-binding proteins"/>
    <property type="match status" value="1"/>
</dbReference>
<dbReference type="InterPro" id="IPR012340">
    <property type="entry name" value="NA-bd_OB-fold"/>
</dbReference>
<reference evidence="4 5" key="1">
    <citation type="journal article" date="2014" name="Nat. Commun.">
        <title>Physiological and genomic features of highly alkaliphilic hydrogen-utilizing Betaproteobacteria from a continental serpentinizing site.</title>
        <authorList>
            <person name="Suzuki S."/>
            <person name="Kuenen J.G."/>
            <person name="Schipper K."/>
            <person name="van der Velde S."/>
            <person name="Ishii S."/>
            <person name="Wu A."/>
            <person name="Sorokin D.Y."/>
            <person name="Tenney A."/>
            <person name="Meng X.Y."/>
            <person name="Morrill P.L."/>
            <person name="Kamagata Y."/>
            <person name="Muyzer G."/>
            <person name="Nealson K.H."/>
        </authorList>
    </citation>
    <scope>NUCLEOTIDE SEQUENCE [LARGE SCALE GENOMIC DNA]</scope>
    <source>
        <strain evidence="4 5">A1</strain>
    </source>
</reference>
<organism evidence="4 5">
    <name type="scientific">Serpentinimonas raichei</name>
    <dbReference type="NCBI Taxonomy" id="1458425"/>
    <lineage>
        <taxon>Bacteria</taxon>
        <taxon>Pseudomonadati</taxon>
        <taxon>Pseudomonadota</taxon>
        <taxon>Betaproteobacteria</taxon>
        <taxon>Burkholderiales</taxon>
        <taxon>Comamonadaceae</taxon>
        <taxon>Serpentinimonas</taxon>
    </lineage>
</organism>
<evidence type="ECO:0000256" key="3">
    <source>
        <dbReference type="SAM" id="MobiDB-lite"/>
    </source>
</evidence>
<gene>
    <name evidence="4" type="ORF">SRAA_1978</name>
</gene>
<sequence>MIDALITGRLHGKPTQKTAKTGKPFATAKLRVPAGDEAAFINVVAFDAKACAGLLALDDGDAVALSGPLTVKAWLGKDGTPKPSIDMVAHALLTAYHVTRKRKAQADAQQAQQRQREPLDAYTERDGLGDW</sequence>
<dbReference type="HOGENOM" id="CLU_147457_1_0_4"/>
<dbReference type="STRING" id="1458425.SRAA_1978"/>
<dbReference type="InterPro" id="IPR000424">
    <property type="entry name" value="Primosome_PriB/ssb"/>
</dbReference>
<protein>
    <submittedName>
        <fullName evidence="4">Single-stranded DNA-binding protein</fullName>
    </submittedName>
</protein>
<feature type="region of interest" description="Disordered" evidence="3">
    <location>
        <begin position="103"/>
        <end position="131"/>
    </location>
</feature>
<evidence type="ECO:0000256" key="2">
    <source>
        <dbReference type="PROSITE-ProRule" id="PRU00252"/>
    </source>
</evidence>
<accession>A0A060NJS4</accession>
<dbReference type="OrthoDB" id="8813484at2"/>
<dbReference type="EMBL" id="AP014568">
    <property type="protein sequence ID" value="BAO81832.1"/>
    <property type="molecule type" value="Genomic_DNA"/>
</dbReference>
<feature type="compositionally biased region" description="Basic and acidic residues" evidence="3">
    <location>
        <begin position="114"/>
        <end position="131"/>
    </location>
</feature>
<dbReference type="PROSITE" id="PS50935">
    <property type="entry name" value="SSB"/>
    <property type="match status" value="1"/>
</dbReference>
<proteinExistence type="predicted"/>
<evidence type="ECO:0000313" key="5">
    <source>
        <dbReference type="Proteomes" id="UP000067461"/>
    </source>
</evidence>
<dbReference type="AlphaFoldDB" id="A0A060NJS4"/>
<keyword evidence="1 2" id="KW-0238">DNA-binding</keyword>
<name>A0A060NJS4_9BURK</name>
<evidence type="ECO:0000256" key="1">
    <source>
        <dbReference type="ARBA" id="ARBA00023125"/>
    </source>
</evidence>
<dbReference type="Proteomes" id="UP000067461">
    <property type="component" value="Chromosome"/>
</dbReference>
<dbReference type="KEGG" id="cbaa:SRAA_1978"/>
<dbReference type="RefSeq" id="WP_144318749.1">
    <property type="nucleotide sequence ID" value="NZ_AP014568.1"/>
</dbReference>
<evidence type="ECO:0000313" key="4">
    <source>
        <dbReference type="EMBL" id="BAO81832.1"/>
    </source>
</evidence>
<dbReference type="GO" id="GO:0003697">
    <property type="term" value="F:single-stranded DNA binding"/>
    <property type="evidence" value="ECO:0007669"/>
    <property type="project" value="InterPro"/>
</dbReference>
<dbReference type="Gene3D" id="2.40.50.140">
    <property type="entry name" value="Nucleic acid-binding proteins"/>
    <property type="match status" value="1"/>
</dbReference>